<dbReference type="RefSeq" id="WP_281913935.1">
    <property type="nucleotide sequence ID" value="NZ_AP026966.1"/>
</dbReference>
<dbReference type="Pfam" id="PF11745">
    <property type="entry name" value="DUF3304"/>
    <property type="match status" value="1"/>
</dbReference>
<protein>
    <recommendedName>
        <fullName evidence="4">DUF3304 domain-containing protein</fullName>
    </recommendedName>
</protein>
<feature type="transmembrane region" description="Helical" evidence="1">
    <location>
        <begin position="12"/>
        <end position="30"/>
    </location>
</feature>
<dbReference type="Proteomes" id="UP001163336">
    <property type="component" value="Chromosome"/>
</dbReference>
<keyword evidence="3" id="KW-1185">Reference proteome</keyword>
<evidence type="ECO:0000313" key="2">
    <source>
        <dbReference type="EMBL" id="BDT58530.1"/>
    </source>
</evidence>
<gene>
    <name evidence="2" type="ORF">MasN3_20240</name>
</gene>
<reference evidence="2" key="1">
    <citation type="submission" date="2022-11" db="EMBL/GenBank/DDBJ databases">
        <title>Isolation and characterization of PLA-degrading bacterium Massilia sp. from Antarctic soil.</title>
        <authorList>
            <person name="Sato K."/>
            <person name="Gomez-Fuentes C."/>
            <person name="Ahmad S.A."/>
            <person name="Zulkharnain A."/>
        </authorList>
    </citation>
    <scope>NUCLEOTIDE SEQUENCE</scope>
    <source>
        <strain evidence="2">N-3</strain>
    </source>
</reference>
<dbReference type="InterPro" id="IPR021733">
    <property type="entry name" value="DUF3304"/>
</dbReference>
<keyword evidence="1" id="KW-0472">Membrane</keyword>
<name>A0ABM8C5P8_9BURK</name>
<evidence type="ECO:0000313" key="3">
    <source>
        <dbReference type="Proteomes" id="UP001163336"/>
    </source>
</evidence>
<dbReference type="EMBL" id="AP026966">
    <property type="protein sequence ID" value="BDT58530.1"/>
    <property type="molecule type" value="Genomic_DNA"/>
</dbReference>
<keyword evidence="1" id="KW-0812">Transmembrane</keyword>
<sequence length="206" mass="23123">MKIPILSFVRLHPIVSLLAIGVLLGSYTLLHARSKSGDRMPASIVGVQHLGSDHLIHEFYVDKRYYGKVGEEGGGGGLTCCVTLPKHWYPGLKADVRWEAYRIIKPTDPAEEETVESAGIYRAQVPVESYREPGLLFVHFFSNGRVRIVVSPFDHTADEHPIRWSDAKESLLATAGTPVKEIFTAEEHAELDREDARDRAKYGNWR</sequence>
<organism evidence="2 3">
    <name type="scientific">Massilia varians</name>
    <dbReference type="NCBI Taxonomy" id="457921"/>
    <lineage>
        <taxon>Bacteria</taxon>
        <taxon>Pseudomonadati</taxon>
        <taxon>Pseudomonadota</taxon>
        <taxon>Betaproteobacteria</taxon>
        <taxon>Burkholderiales</taxon>
        <taxon>Oxalobacteraceae</taxon>
        <taxon>Telluria group</taxon>
        <taxon>Massilia</taxon>
    </lineage>
</organism>
<keyword evidence="1" id="KW-1133">Transmembrane helix</keyword>
<evidence type="ECO:0008006" key="4">
    <source>
        <dbReference type="Google" id="ProtNLM"/>
    </source>
</evidence>
<evidence type="ECO:0000256" key="1">
    <source>
        <dbReference type="SAM" id="Phobius"/>
    </source>
</evidence>
<proteinExistence type="predicted"/>
<accession>A0ABM8C5P8</accession>